<evidence type="ECO:0000313" key="3">
    <source>
        <dbReference type="EMBL" id="KAH7304762.1"/>
    </source>
</evidence>
<dbReference type="Proteomes" id="UP000813444">
    <property type="component" value="Unassembled WGS sequence"/>
</dbReference>
<dbReference type="InterPro" id="IPR014748">
    <property type="entry name" value="Enoyl-CoA_hydra_C"/>
</dbReference>
<name>A0A8K0SD42_9HYPO</name>
<keyword evidence="4" id="KW-1185">Reference proteome</keyword>
<organism evidence="3 4">
    <name type="scientific">Stachybotrys elegans</name>
    <dbReference type="NCBI Taxonomy" id="80388"/>
    <lineage>
        <taxon>Eukaryota</taxon>
        <taxon>Fungi</taxon>
        <taxon>Dikarya</taxon>
        <taxon>Ascomycota</taxon>
        <taxon>Pezizomycotina</taxon>
        <taxon>Sordariomycetes</taxon>
        <taxon>Hypocreomycetidae</taxon>
        <taxon>Hypocreales</taxon>
        <taxon>Stachybotryaceae</taxon>
        <taxon>Stachybotrys</taxon>
    </lineage>
</organism>
<dbReference type="GO" id="GO:0016829">
    <property type="term" value="F:lyase activity"/>
    <property type="evidence" value="ECO:0007669"/>
    <property type="project" value="UniProtKB-KW"/>
</dbReference>
<evidence type="ECO:0000313" key="4">
    <source>
        <dbReference type="Proteomes" id="UP000813444"/>
    </source>
</evidence>
<proteinExistence type="inferred from homology"/>
<dbReference type="FunFam" id="3.90.226.10:FF:000009">
    <property type="entry name" value="Carnitinyl-CoA dehydratase"/>
    <property type="match status" value="1"/>
</dbReference>
<dbReference type="CDD" id="cd06558">
    <property type="entry name" value="crotonase-like"/>
    <property type="match status" value="1"/>
</dbReference>
<dbReference type="InterPro" id="IPR029045">
    <property type="entry name" value="ClpP/crotonase-like_dom_sf"/>
</dbReference>
<dbReference type="EMBL" id="JAGPNK010000021">
    <property type="protein sequence ID" value="KAH7304762.1"/>
    <property type="molecule type" value="Genomic_DNA"/>
</dbReference>
<evidence type="ECO:0000256" key="2">
    <source>
        <dbReference type="ARBA" id="ARBA00023239"/>
    </source>
</evidence>
<dbReference type="Pfam" id="PF00378">
    <property type="entry name" value="ECH_1"/>
    <property type="match status" value="1"/>
</dbReference>
<dbReference type="GO" id="GO:0005739">
    <property type="term" value="C:mitochondrion"/>
    <property type="evidence" value="ECO:0007669"/>
    <property type="project" value="TreeGrafter"/>
</dbReference>
<keyword evidence="2" id="KW-0456">Lyase</keyword>
<reference evidence="3" key="1">
    <citation type="journal article" date="2021" name="Nat. Commun.">
        <title>Genetic determinants of endophytism in the Arabidopsis root mycobiome.</title>
        <authorList>
            <person name="Mesny F."/>
            <person name="Miyauchi S."/>
            <person name="Thiergart T."/>
            <person name="Pickel B."/>
            <person name="Atanasova L."/>
            <person name="Karlsson M."/>
            <person name="Huettel B."/>
            <person name="Barry K.W."/>
            <person name="Haridas S."/>
            <person name="Chen C."/>
            <person name="Bauer D."/>
            <person name="Andreopoulos W."/>
            <person name="Pangilinan J."/>
            <person name="LaButti K."/>
            <person name="Riley R."/>
            <person name="Lipzen A."/>
            <person name="Clum A."/>
            <person name="Drula E."/>
            <person name="Henrissat B."/>
            <person name="Kohler A."/>
            <person name="Grigoriev I.V."/>
            <person name="Martin F.M."/>
            <person name="Hacquard S."/>
        </authorList>
    </citation>
    <scope>NUCLEOTIDE SEQUENCE</scope>
    <source>
        <strain evidence="3">MPI-CAGE-CH-0235</strain>
    </source>
</reference>
<comment type="caution">
    <text evidence="3">The sequence shown here is derived from an EMBL/GenBank/DDBJ whole genome shotgun (WGS) entry which is preliminary data.</text>
</comment>
<evidence type="ECO:0000256" key="1">
    <source>
        <dbReference type="ARBA" id="ARBA00005254"/>
    </source>
</evidence>
<sequence length="262" mass="27923">MDSLQNLKVTVDADRGVALVVFDRLAKRNAFSQVMIDEMVTVLAHLDGLEAVRTVVVTGGPDGPFCAGMDLNELVQITTASAHKRAFLKDLTDAFARFTKPIIAAVVGFALGGGCEIALACDIIYAAEDATFGLPEIKIGTIPGAGGTQRLARALGKHKAMEFVLTGDSASGAEFERLGVVNKVFARQDVVPQALSLAARIAAMSGPVAKTAKQAVLTVENSHLDAGMVQEKSYYYSTFSLADFNEGQQAFLQKRKPTFTHE</sequence>
<dbReference type="PANTHER" id="PTHR11941">
    <property type="entry name" value="ENOYL-COA HYDRATASE-RELATED"/>
    <property type="match status" value="1"/>
</dbReference>
<dbReference type="AlphaFoldDB" id="A0A8K0SD42"/>
<dbReference type="SUPFAM" id="SSF52096">
    <property type="entry name" value="ClpP/crotonase"/>
    <property type="match status" value="1"/>
</dbReference>
<dbReference type="Gene3D" id="3.90.226.10">
    <property type="entry name" value="2-enoyl-CoA Hydratase, Chain A, domain 1"/>
    <property type="match status" value="1"/>
</dbReference>
<dbReference type="OrthoDB" id="2018133at2759"/>
<dbReference type="Gene3D" id="1.10.12.10">
    <property type="entry name" value="Lyase 2-enoyl-coa Hydratase, Chain A, domain 2"/>
    <property type="match status" value="1"/>
</dbReference>
<dbReference type="PANTHER" id="PTHR11941:SF54">
    <property type="entry name" value="ENOYL-COA HYDRATASE, MITOCHONDRIAL"/>
    <property type="match status" value="1"/>
</dbReference>
<gene>
    <name evidence="3" type="ORF">B0I35DRAFT_454609</name>
</gene>
<protein>
    <submittedName>
        <fullName evidence="3">Enoyl-CoA hydratase/isomerase</fullName>
    </submittedName>
</protein>
<dbReference type="GO" id="GO:0006635">
    <property type="term" value="P:fatty acid beta-oxidation"/>
    <property type="evidence" value="ECO:0007669"/>
    <property type="project" value="TreeGrafter"/>
</dbReference>
<dbReference type="InterPro" id="IPR001753">
    <property type="entry name" value="Enoyl-CoA_hydra/iso"/>
</dbReference>
<accession>A0A8K0SD42</accession>
<comment type="similarity">
    <text evidence="1">Belongs to the enoyl-CoA hydratase/isomerase family.</text>
</comment>